<keyword evidence="2" id="KW-1185">Reference proteome</keyword>
<proteinExistence type="predicted"/>
<evidence type="ECO:0000313" key="1">
    <source>
        <dbReference type="EMBL" id="CAL1411655.1"/>
    </source>
</evidence>
<dbReference type="EMBL" id="OZ034822">
    <property type="protein sequence ID" value="CAL1411655.1"/>
    <property type="molecule type" value="Genomic_DNA"/>
</dbReference>
<gene>
    <name evidence="1" type="ORF">LTRI10_LOCUS50998</name>
</gene>
<name>A0AAV2GQS0_9ROSI</name>
<accession>A0AAV2GQS0</accession>
<protein>
    <submittedName>
        <fullName evidence="1">Uncharacterized protein</fullName>
    </submittedName>
</protein>
<dbReference type="Proteomes" id="UP001497516">
    <property type="component" value="Chromosome 9"/>
</dbReference>
<evidence type="ECO:0000313" key="2">
    <source>
        <dbReference type="Proteomes" id="UP001497516"/>
    </source>
</evidence>
<reference evidence="1 2" key="1">
    <citation type="submission" date="2024-04" db="EMBL/GenBank/DDBJ databases">
        <authorList>
            <person name="Fracassetti M."/>
        </authorList>
    </citation>
    <scope>NUCLEOTIDE SEQUENCE [LARGE SCALE GENOMIC DNA]</scope>
</reference>
<dbReference type="AlphaFoldDB" id="A0AAV2GQS0"/>
<organism evidence="1 2">
    <name type="scientific">Linum trigynum</name>
    <dbReference type="NCBI Taxonomy" id="586398"/>
    <lineage>
        <taxon>Eukaryota</taxon>
        <taxon>Viridiplantae</taxon>
        <taxon>Streptophyta</taxon>
        <taxon>Embryophyta</taxon>
        <taxon>Tracheophyta</taxon>
        <taxon>Spermatophyta</taxon>
        <taxon>Magnoliopsida</taxon>
        <taxon>eudicotyledons</taxon>
        <taxon>Gunneridae</taxon>
        <taxon>Pentapetalae</taxon>
        <taxon>rosids</taxon>
        <taxon>fabids</taxon>
        <taxon>Malpighiales</taxon>
        <taxon>Linaceae</taxon>
        <taxon>Linum</taxon>
    </lineage>
</organism>
<sequence length="165" mass="18186">MQTRLTCEKGLVGLILGSQMGQFGSRVVRIEGVAGLDSGHESQEGCEPNMGCGLRKVKLEEGFGGLVGGLSRKNGTEAIGEALIQAYEPSPRKKFRGLEELALNDRFLYEEVSLNSVSGWSRMKTREELLKFEAINGPIELKVEELNQHKKVGGRSPISELEHDW</sequence>